<keyword evidence="6" id="KW-0832">Ubl conjugation</keyword>
<keyword evidence="4" id="KW-0677">Repeat</keyword>
<organism evidence="8 9">
    <name type="scientific">Pseudomonas pergaminensis</name>
    <dbReference type="NCBI Taxonomy" id="2853159"/>
    <lineage>
        <taxon>Bacteria</taxon>
        <taxon>Pseudomonadati</taxon>
        <taxon>Pseudomonadota</taxon>
        <taxon>Gammaproteobacteria</taxon>
        <taxon>Pseudomonadales</taxon>
        <taxon>Pseudomonadaceae</taxon>
        <taxon>Pseudomonas</taxon>
    </lineage>
</organism>
<evidence type="ECO:0000256" key="3">
    <source>
        <dbReference type="ARBA" id="ARBA00022614"/>
    </source>
</evidence>
<keyword evidence="6" id="KW-0964">Secreted</keyword>
<dbReference type="SMART" id="SM00369">
    <property type="entry name" value="LRR_TYP"/>
    <property type="match status" value="2"/>
</dbReference>
<keyword evidence="6" id="KW-1035">Host cytoplasm</keyword>
<evidence type="ECO:0000256" key="6">
    <source>
        <dbReference type="PROSITE-ProRule" id="PRU01398"/>
    </source>
</evidence>
<gene>
    <name evidence="8" type="ORF">KUA23_30250</name>
</gene>
<keyword evidence="5" id="KW-0843">Virulence</keyword>
<comment type="catalytic activity">
    <reaction evidence="1">
        <text>S-ubiquitinyl-[E2 ubiquitin-conjugating enzyme]-L-cysteine + [acceptor protein]-L-lysine = [E2 ubiquitin-conjugating enzyme]-L-cysteine + N(6)-ubiquitinyl-[acceptor protein]-L-lysine.</text>
        <dbReference type="EC" id="2.3.2.27"/>
    </reaction>
</comment>
<comment type="similarity">
    <text evidence="6">Belongs to the LRR-containing bacterial E3 ligase family.</text>
</comment>
<dbReference type="Proteomes" id="UP001056907">
    <property type="component" value="Chromosome"/>
</dbReference>
<evidence type="ECO:0000256" key="4">
    <source>
        <dbReference type="ARBA" id="ARBA00022737"/>
    </source>
</evidence>
<dbReference type="GO" id="GO:0061630">
    <property type="term" value="F:ubiquitin protein ligase activity"/>
    <property type="evidence" value="ECO:0007669"/>
    <property type="project" value="UniProtKB-EC"/>
</dbReference>
<protein>
    <recommendedName>
        <fullName evidence="2">RING-type E3 ubiquitin transferase</fullName>
        <ecNumber evidence="2">2.3.2.27</ecNumber>
    </recommendedName>
</protein>
<reference evidence="8" key="2">
    <citation type="submission" date="2024-04" db="EMBL/GenBank/DDBJ databases">
        <authorList>
            <person name="Diaz M."/>
            <person name="Bach T."/>
            <person name="Gonzalez Anta G."/>
            <person name="Agaras B."/>
            <person name="Wibberg D."/>
            <person name="Noguera F."/>
            <person name="Canciani W."/>
            <person name="Ybarra T."/>
            <person name="Nunez M.L."/>
            <person name="Valverde C."/>
        </authorList>
    </citation>
    <scope>NUCLEOTIDE SEQUENCE</scope>
    <source>
        <strain evidence="8">1008</strain>
    </source>
</reference>
<dbReference type="InterPro" id="IPR003591">
    <property type="entry name" value="Leu-rich_rpt_typical-subtyp"/>
</dbReference>
<dbReference type="InterPro" id="IPR032675">
    <property type="entry name" value="LRR_dom_sf"/>
</dbReference>
<dbReference type="Pfam" id="PF14496">
    <property type="entry name" value="NEL"/>
    <property type="match status" value="1"/>
</dbReference>
<keyword evidence="3" id="KW-0433">Leucine-rich repeat</keyword>
<dbReference type="InterPro" id="IPR046673">
    <property type="entry name" value="ToxA_N"/>
</dbReference>
<dbReference type="Pfam" id="PF20178">
    <property type="entry name" value="ToxA_N"/>
    <property type="match status" value="1"/>
</dbReference>
<feature type="domain" description="NEL" evidence="7">
    <location>
        <begin position="1374"/>
        <end position="1674"/>
    </location>
</feature>
<dbReference type="PROSITE" id="PS52053">
    <property type="entry name" value="NEL"/>
    <property type="match status" value="1"/>
</dbReference>
<evidence type="ECO:0000313" key="9">
    <source>
        <dbReference type="Proteomes" id="UP001056907"/>
    </source>
</evidence>
<dbReference type="Gene3D" id="1.20.58.360">
    <property type="entry name" value="Shigella T3SS effector IpaH defines"/>
    <property type="match status" value="1"/>
</dbReference>
<dbReference type="EC" id="2.3.2.27" evidence="2"/>
<dbReference type="PANTHER" id="PTHR45617:SF181">
    <property type="entry name" value="LP04042P"/>
    <property type="match status" value="1"/>
</dbReference>
<dbReference type="InterPro" id="IPR029487">
    <property type="entry name" value="NEL_dom"/>
</dbReference>
<sequence length="1714" mass="190480">MTTPSIDPPVRPVGDEQSPHWQVIRDNTPSWYTDALDERKTELAGLALSIPDWYKNASSTAKDRMRSVHVRSRRSLNQLDQMFRDFKGPAAYAEPLLAAAIEKKLGQRLDTRTVFYARKMEQRECDIEPEEVSTSQASPLAAQFYFYRGISLLEAALNNFTAQEAAESVCKDCHLITRYNFHGYPSDKFHPLANVKSVKLAIEPHAFAKLCRELDLGNTYYEYVRTFINSLIRTTTTEAGIGKLYSTLIVSHRNQLELAAEIALMKGDIQPDGHQVIFDLLRSQSQVKWAGEAVKCSPFRLFSFVLENILIIGPVVWQAHSRGADLMPRACLVYIPGDPLHPLKAYDTISAFTDHLTTRLCRVEYRTFFSQFVPLASQDAFFTRLKASLDPSALHGPAQDFDPAQKGRVNHQGSYALAWGDVWADCAIQRIRSLVANARASVVSTQDVDDRVYNAWLWSFGSTALDILNLASFVVPVLGEVMLVVGAVQMAYEIGEGIEAWSQDDTQTAWAHFSAVGLNLAGLAVPAVLSATKDAALIKRLVQVEFGGRRRLYAFNPAHYLHRINLPDGHRPNTQGLYAHDAGLYLQAAGGGYYKLQASNRSDEFRLLHPDGDSRYAPRIRHNGEGAWVHEFEQPLTWDRKTLLRRIGHSVDNLSDSQLEQARAFSGVSDDELRRVFIEHQAPAPLFKDMLRRFECAGRHQAFIDRLRHPDPEVFSRVDWFMQVQVLIESGMWPESRVLVALDAKGNPIWRSGVPSDANQVITLEHEQLQSGLLFPSFIKQLTEPEIRRLLGEQRVTREAMAFLFLQTRDVIQDTAAAGQVQEGNEVDPLMQYLRTPLARVVRYRDCLLEAAESTRGTLLNREISAGEVSSDANVQLLQRSFPGLPRLAAEEILSHANSQELARMQTPSRVPLRLAEEARGYLQKARVMRAQADLLFDNQLTLDSVHLALHKMAALPELLDGVCIELRSGAYDGPLLDRVGDSSAPRQLQLIHTDMKTWKLCSGPGKIEYWRSDKDAFFNALWMASSGKFTSWPQFNAAAQRLKRKLAQQPLSEPVSRRALGLQAIKPGFKSPMRLADGRVGYPLSPVGGAVERPLACKSAAMALYPTKSMEEVETLLGLQQASDAVLLAKLTELEAEFAALNKTLLEWQQQGGSGYASARRRVSGTLKAAWRRASAQAFAGDGTPIGHVLDLSDEAIGELPAICANMDHVGSLFLRRMALSDSSLPFLNAFGGLRWLNMSNNNLTQLPTFANEGVGLTKLNLSGNDIQLTDQSRRRLEGMRSLKILNLGNNPRLGWQADLRGLRNLNQLYLPNTGTVSFPVGAEQLPYLARTDLHDNRIRTLPEYAYEHPDRVIVHGNPVLAAAQVQLGEHVTVDEARGLWLGASSTGDSARLGGIWDELRVSLSSDAFFAVVADTTRSAEYASAVTRPALAERVWGMLEAASESQAIREALFTVADDRVTCGDGSSVEFMNLERELLGAKALELAGAENAESTLIETARKLYRLMLVDDIALRDVAARGPGFTEEVEVVLAYRVRLAERLALPVRSRDMLFPQMANVSPETIDAAYAQVLRDERNPAAEEAFFVGCLFWEKHLRTRYSQALDALMAPGLGLLGEKSEALFELSDLEGQRDTAAGQDAIEQWQAKHAEAADRVARLFGARRDEVLVNGAMPSAFYKRELDQLGVERQMLEQNSLKTLTRTVLNNVAAVSGTSL</sequence>
<evidence type="ECO:0000313" key="8">
    <source>
        <dbReference type="EMBL" id="XAO51678.1"/>
    </source>
</evidence>
<dbReference type="PANTHER" id="PTHR45617">
    <property type="entry name" value="LEUCINE RICH REPEAT FAMILY PROTEIN"/>
    <property type="match status" value="1"/>
</dbReference>
<keyword evidence="6" id="KW-0833">Ubl conjugation pathway</keyword>
<evidence type="ECO:0000256" key="5">
    <source>
        <dbReference type="ARBA" id="ARBA00023026"/>
    </source>
</evidence>
<dbReference type="SUPFAM" id="SSF52058">
    <property type="entry name" value="L domain-like"/>
    <property type="match status" value="1"/>
</dbReference>
<dbReference type="KEGG" id="ppeg:KUA23_30250"/>
<keyword evidence="6" id="KW-0808">Transferase</keyword>
<evidence type="ECO:0000259" key="7">
    <source>
        <dbReference type="PROSITE" id="PS52053"/>
    </source>
</evidence>
<dbReference type="RefSeq" id="WP_346356349.1">
    <property type="nucleotide sequence ID" value="NZ_CP078013.2"/>
</dbReference>
<reference evidence="8" key="1">
    <citation type="journal article" date="2022" name="Front. Plant Sci.">
        <title>Agronomic efficiency and genome mining analysis of the wheat-biostimulant rhizospheric bacterium Pseudomonas pergaminensis sp. nov. strain 1008T.</title>
        <authorList>
            <person name="Diaz M."/>
            <person name="Bach T."/>
            <person name="Gonzalez Anta G."/>
            <person name="Agaras B."/>
            <person name="Wibberg D."/>
            <person name="Noguera F."/>
            <person name="Canciani W."/>
            <person name="Valverde C."/>
        </authorList>
    </citation>
    <scope>NUCLEOTIDE SEQUENCE</scope>
    <source>
        <strain evidence="8">1008</strain>
    </source>
</reference>
<evidence type="ECO:0000256" key="2">
    <source>
        <dbReference type="ARBA" id="ARBA00012483"/>
    </source>
</evidence>
<dbReference type="GO" id="GO:0005576">
    <property type="term" value="C:extracellular region"/>
    <property type="evidence" value="ECO:0007669"/>
    <property type="project" value="UniProtKB-UniRule"/>
</dbReference>
<feature type="active site" description="Glycyl thioester intermediate" evidence="6">
    <location>
        <position position="1463"/>
    </location>
</feature>
<name>A0ABD8B3K9_9PSED</name>
<dbReference type="Gene3D" id="3.80.10.10">
    <property type="entry name" value="Ribonuclease Inhibitor"/>
    <property type="match status" value="1"/>
</dbReference>
<dbReference type="PROSITE" id="PS51450">
    <property type="entry name" value="LRR"/>
    <property type="match status" value="1"/>
</dbReference>
<evidence type="ECO:0000256" key="1">
    <source>
        <dbReference type="ARBA" id="ARBA00000900"/>
    </source>
</evidence>
<comment type="PTM">
    <text evidence="6">Ubiquitinated in the presence of host E1 ubiquitin-activating enzyme, E2 ubiquitin-conjugating enzyme and ubiquitin.</text>
</comment>
<dbReference type="InterPro" id="IPR001611">
    <property type="entry name" value="Leu-rich_rpt"/>
</dbReference>
<proteinExistence type="inferred from homology"/>
<dbReference type="EMBL" id="CP078013">
    <property type="protein sequence ID" value="XAO51678.1"/>
    <property type="molecule type" value="Genomic_DNA"/>
</dbReference>
<accession>A0ABD8B3K9</accession>